<dbReference type="AlphaFoldDB" id="A0A0A9CF41"/>
<dbReference type="EMBL" id="GBRH01225880">
    <property type="protein sequence ID" value="JAD72015.1"/>
    <property type="molecule type" value="Transcribed_RNA"/>
</dbReference>
<evidence type="ECO:0000313" key="1">
    <source>
        <dbReference type="EMBL" id="JAD72015.1"/>
    </source>
</evidence>
<organism evidence="1">
    <name type="scientific">Arundo donax</name>
    <name type="common">Giant reed</name>
    <name type="synonym">Donax arundinaceus</name>
    <dbReference type="NCBI Taxonomy" id="35708"/>
    <lineage>
        <taxon>Eukaryota</taxon>
        <taxon>Viridiplantae</taxon>
        <taxon>Streptophyta</taxon>
        <taxon>Embryophyta</taxon>
        <taxon>Tracheophyta</taxon>
        <taxon>Spermatophyta</taxon>
        <taxon>Magnoliopsida</taxon>
        <taxon>Liliopsida</taxon>
        <taxon>Poales</taxon>
        <taxon>Poaceae</taxon>
        <taxon>PACMAD clade</taxon>
        <taxon>Arundinoideae</taxon>
        <taxon>Arundineae</taxon>
        <taxon>Arundo</taxon>
    </lineage>
</organism>
<reference evidence="1" key="2">
    <citation type="journal article" date="2015" name="Data Brief">
        <title>Shoot transcriptome of the giant reed, Arundo donax.</title>
        <authorList>
            <person name="Barrero R.A."/>
            <person name="Guerrero F.D."/>
            <person name="Moolhuijzen P."/>
            <person name="Goolsby J.A."/>
            <person name="Tidwell J."/>
            <person name="Bellgard S.E."/>
            <person name="Bellgard M.I."/>
        </authorList>
    </citation>
    <scope>NUCLEOTIDE SEQUENCE</scope>
    <source>
        <tissue evidence="1">Shoot tissue taken approximately 20 cm above the soil surface</tissue>
    </source>
</reference>
<sequence length="52" mass="5955">MFTSSVLQSSPLVFVCVGNWGLQKLPFNMDLVYYNLLKMNLWGIPFVLMVPC</sequence>
<accession>A0A0A9CF41</accession>
<proteinExistence type="predicted"/>
<protein>
    <submittedName>
        <fullName evidence="1">Uncharacterized protein</fullName>
    </submittedName>
</protein>
<name>A0A0A9CF41_ARUDO</name>
<reference evidence="1" key="1">
    <citation type="submission" date="2014-09" db="EMBL/GenBank/DDBJ databases">
        <authorList>
            <person name="Magalhaes I.L.F."/>
            <person name="Oliveira U."/>
            <person name="Santos F.R."/>
            <person name="Vidigal T.H.D.A."/>
            <person name="Brescovit A.D."/>
            <person name="Santos A.J."/>
        </authorList>
    </citation>
    <scope>NUCLEOTIDE SEQUENCE</scope>
    <source>
        <tissue evidence="1">Shoot tissue taken approximately 20 cm above the soil surface</tissue>
    </source>
</reference>